<dbReference type="SUPFAM" id="SSF47473">
    <property type="entry name" value="EF-hand"/>
    <property type="match status" value="1"/>
</dbReference>
<feature type="domain" description="EF-hand" evidence="2">
    <location>
        <begin position="29"/>
        <end position="64"/>
    </location>
</feature>
<evidence type="ECO:0000313" key="3">
    <source>
        <dbReference type="EMBL" id="KXZ43542.1"/>
    </source>
</evidence>
<feature type="domain" description="EF-hand" evidence="2">
    <location>
        <begin position="70"/>
        <end position="105"/>
    </location>
</feature>
<keyword evidence="1" id="KW-0106">Calcium</keyword>
<dbReference type="PROSITE" id="PS00018">
    <property type="entry name" value="EF_HAND_1"/>
    <property type="match status" value="2"/>
</dbReference>
<organism evidence="3 4">
    <name type="scientific">Gonium pectorale</name>
    <name type="common">Green alga</name>
    <dbReference type="NCBI Taxonomy" id="33097"/>
    <lineage>
        <taxon>Eukaryota</taxon>
        <taxon>Viridiplantae</taxon>
        <taxon>Chlorophyta</taxon>
        <taxon>core chlorophytes</taxon>
        <taxon>Chlorophyceae</taxon>
        <taxon>CS clade</taxon>
        <taxon>Chlamydomonadales</taxon>
        <taxon>Volvocaceae</taxon>
        <taxon>Gonium</taxon>
    </lineage>
</organism>
<proteinExistence type="predicted"/>
<dbReference type="Pfam" id="PF13499">
    <property type="entry name" value="EF-hand_7"/>
    <property type="match status" value="1"/>
</dbReference>
<sequence>MLPATKAEEEAELKETYEALTVLLSDDSAFDAVLNAVFENMDSNSDGQLDTEELEGYITQACSIWGLPQPQHAQVQGIFGQLDLNNDRTISRDELSVFLRHFFQEQVKCCALKLRLPRAL</sequence>
<dbReference type="GO" id="GO:0005509">
    <property type="term" value="F:calcium ion binding"/>
    <property type="evidence" value="ECO:0007669"/>
    <property type="project" value="InterPro"/>
</dbReference>
<evidence type="ECO:0000259" key="2">
    <source>
        <dbReference type="PROSITE" id="PS50222"/>
    </source>
</evidence>
<comment type="caution">
    <text evidence="3">The sequence shown here is derived from an EMBL/GenBank/DDBJ whole genome shotgun (WGS) entry which is preliminary data.</text>
</comment>
<dbReference type="InterPro" id="IPR011992">
    <property type="entry name" value="EF-hand-dom_pair"/>
</dbReference>
<dbReference type="Gene3D" id="1.10.238.10">
    <property type="entry name" value="EF-hand"/>
    <property type="match status" value="1"/>
</dbReference>
<keyword evidence="4" id="KW-1185">Reference proteome</keyword>
<dbReference type="InterPro" id="IPR002048">
    <property type="entry name" value="EF_hand_dom"/>
</dbReference>
<evidence type="ECO:0000313" key="4">
    <source>
        <dbReference type="Proteomes" id="UP000075714"/>
    </source>
</evidence>
<gene>
    <name evidence="3" type="ORF">GPECTOR_87g404</name>
</gene>
<dbReference type="EMBL" id="LSYV01000088">
    <property type="protein sequence ID" value="KXZ43542.1"/>
    <property type="molecule type" value="Genomic_DNA"/>
</dbReference>
<accession>A0A150G113</accession>
<dbReference type="PROSITE" id="PS50222">
    <property type="entry name" value="EF_HAND_2"/>
    <property type="match status" value="2"/>
</dbReference>
<name>A0A150G113_GONPE</name>
<dbReference type="SMART" id="SM00054">
    <property type="entry name" value="EFh"/>
    <property type="match status" value="2"/>
</dbReference>
<dbReference type="AlphaFoldDB" id="A0A150G113"/>
<dbReference type="Proteomes" id="UP000075714">
    <property type="component" value="Unassembled WGS sequence"/>
</dbReference>
<evidence type="ECO:0000256" key="1">
    <source>
        <dbReference type="ARBA" id="ARBA00022837"/>
    </source>
</evidence>
<reference evidence="4" key="1">
    <citation type="journal article" date="2016" name="Nat. Commun.">
        <title>The Gonium pectorale genome demonstrates co-option of cell cycle regulation during the evolution of multicellularity.</title>
        <authorList>
            <person name="Hanschen E.R."/>
            <person name="Marriage T.N."/>
            <person name="Ferris P.J."/>
            <person name="Hamaji T."/>
            <person name="Toyoda A."/>
            <person name="Fujiyama A."/>
            <person name="Neme R."/>
            <person name="Noguchi H."/>
            <person name="Minakuchi Y."/>
            <person name="Suzuki M."/>
            <person name="Kawai-Toyooka H."/>
            <person name="Smith D.R."/>
            <person name="Sparks H."/>
            <person name="Anderson J."/>
            <person name="Bakaric R."/>
            <person name="Luria V."/>
            <person name="Karger A."/>
            <person name="Kirschner M.W."/>
            <person name="Durand P.M."/>
            <person name="Michod R.E."/>
            <person name="Nozaki H."/>
            <person name="Olson B.J."/>
        </authorList>
    </citation>
    <scope>NUCLEOTIDE SEQUENCE [LARGE SCALE GENOMIC DNA]</scope>
    <source>
        <strain evidence="4">NIES-2863</strain>
    </source>
</reference>
<dbReference type="OrthoDB" id="191686at2759"/>
<protein>
    <recommendedName>
        <fullName evidence="2">EF-hand domain-containing protein</fullName>
    </recommendedName>
</protein>
<dbReference type="InterPro" id="IPR018247">
    <property type="entry name" value="EF_Hand_1_Ca_BS"/>
</dbReference>